<dbReference type="KEGG" id="ccar:122148573"/>
<dbReference type="PANTHER" id="PTHR47331">
    <property type="entry name" value="PHD-TYPE DOMAIN-CONTAINING PROTEIN"/>
    <property type="match status" value="1"/>
</dbReference>
<reference evidence="1" key="1">
    <citation type="submission" date="2025-08" db="UniProtKB">
        <authorList>
            <consortium name="RefSeq"/>
        </authorList>
    </citation>
    <scope>IDENTIFICATION</scope>
    <source>
        <tissue evidence="1">Muscle</tissue>
    </source>
</reference>
<dbReference type="Proteomes" id="UP001155660">
    <property type="component" value="Chromosome A18"/>
</dbReference>
<dbReference type="GeneID" id="122148573"/>
<protein>
    <submittedName>
        <fullName evidence="1">Uncharacterized protein LOC122148573</fullName>
    </submittedName>
</protein>
<dbReference type="OrthoDB" id="8046937at2759"/>
<proteinExistence type="predicted"/>
<dbReference type="AlphaFoldDB" id="A0A9Q9Z2S5"/>
<name>A0A9Q9Z2S5_CYPCA</name>
<gene>
    <name evidence="1" type="primary">LOC122148573</name>
</gene>
<dbReference type="InterPro" id="IPR008042">
    <property type="entry name" value="Retrotrans_Pao"/>
</dbReference>
<dbReference type="RefSeq" id="XP_042630972.1">
    <property type="nucleotide sequence ID" value="XM_042775038.1"/>
</dbReference>
<dbReference type="Pfam" id="PF05380">
    <property type="entry name" value="Peptidase_A17"/>
    <property type="match status" value="1"/>
</dbReference>
<sequence length="577" mass="65973">MMVHLFGAASSPSCASYALKRTAEDRKEVASPKAVETVIHNFYVDDCLKSVSTEQEAIDLASDVRKLCAEGGFCLTKWVSNSRKVLLSIPEEQRASGIKDLDLDQDFLPIERALGMQWCTENDTFTYKIKVQEKPFSRRGILSVVNSIYDPLGFLVPLILPVKLLLRDMCKQGYGWDEEIEGKQADQWVRWLEDLNHLSDFQIKRCVKPEKFGNTTEAQLHHFSDASESAYGTATYLVLKNEHNQKHCSLLMGKSRVSPLKQITIPRLELTAATIAVKVDKILRQELQIPLQQSVFWTDSTTVLSYIGNESARFKTFVANRISLIRDATTSLQWRFVKSAQNPADQATRGLKAKDFVQEEKWFKGPNFLLKPEEEWPQCRDQMTQGAQQDPEIKAEIKVNVLNIKEGKDIVSKLTDYYSSWFSLKKAVAWMIRLKETLLQLCKVRRQFQESIAQSEKDPEKQASLLQEQMQKYRSTMEKKSLSLKNLNQAEIQLIQFSQKQQFQDEIEALKKNIPVKKRSQLFKLDPVLQDGILRVGGRLNRAAMPEESRHPAILSKCSKISTLILNDIHQRCGHCG</sequence>
<organism evidence="1">
    <name type="scientific">Cyprinus carpio</name>
    <name type="common">Common carp</name>
    <dbReference type="NCBI Taxonomy" id="7962"/>
    <lineage>
        <taxon>Eukaryota</taxon>
        <taxon>Metazoa</taxon>
        <taxon>Chordata</taxon>
        <taxon>Craniata</taxon>
        <taxon>Vertebrata</taxon>
        <taxon>Euteleostomi</taxon>
        <taxon>Actinopterygii</taxon>
        <taxon>Neopterygii</taxon>
        <taxon>Teleostei</taxon>
        <taxon>Ostariophysi</taxon>
        <taxon>Cypriniformes</taxon>
        <taxon>Cyprinidae</taxon>
        <taxon>Cyprininae</taxon>
        <taxon>Cyprinus</taxon>
    </lineage>
</organism>
<accession>A0A9Q9Z2S5</accession>
<dbReference type="PANTHER" id="PTHR47331:SF3">
    <property type="match status" value="1"/>
</dbReference>
<evidence type="ECO:0000313" key="1">
    <source>
        <dbReference type="RefSeq" id="XP_042630972.1"/>
    </source>
</evidence>